<evidence type="ECO:0000313" key="2">
    <source>
        <dbReference type="EMBL" id="WIV21030.1"/>
    </source>
</evidence>
<dbReference type="EMBL" id="CP127162">
    <property type="protein sequence ID" value="WIV21030.1"/>
    <property type="molecule type" value="Genomic_DNA"/>
</dbReference>
<keyword evidence="3" id="KW-1185">Reference proteome</keyword>
<gene>
    <name evidence="2" type="ORF">QPK24_10330</name>
</gene>
<reference evidence="2 3" key="1">
    <citation type="submission" date="2023-06" db="EMBL/GenBank/DDBJ databases">
        <title>Paenibacillus polygonum sp. nov., an endophytic bacterium, isolated from Polygonum lapathifolium L. in Nanji Wetland National Nature Reserve, South of Poyang Lake, Jiangxi Province, China.</title>
        <authorList>
            <person name="Yu Z."/>
        </authorList>
    </citation>
    <scope>NUCLEOTIDE SEQUENCE [LARGE SCALE GENOMIC DNA]</scope>
    <source>
        <strain evidence="2 3">C31</strain>
    </source>
</reference>
<organism evidence="2 3">
    <name type="scientific">Paenibacillus polygoni</name>
    <dbReference type="NCBI Taxonomy" id="3050112"/>
    <lineage>
        <taxon>Bacteria</taxon>
        <taxon>Bacillati</taxon>
        <taxon>Bacillota</taxon>
        <taxon>Bacilli</taxon>
        <taxon>Bacillales</taxon>
        <taxon>Paenibacillaceae</taxon>
        <taxon>Paenibacillus</taxon>
    </lineage>
</organism>
<dbReference type="RefSeq" id="WP_285748423.1">
    <property type="nucleotide sequence ID" value="NZ_CP127162.1"/>
</dbReference>
<dbReference type="PROSITE" id="PS51257">
    <property type="entry name" value="PROKAR_LIPOPROTEIN"/>
    <property type="match status" value="1"/>
</dbReference>
<proteinExistence type="predicted"/>
<name>A0ABY8X670_9BACL</name>
<dbReference type="Proteomes" id="UP001236415">
    <property type="component" value="Chromosome"/>
</dbReference>
<feature type="chain" id="PRO_5047038157" evidence="1">
    <location>
        <begin position="20"/>
        <end position="182"/>
    </location>
</feature>
<accession>A0ABY8X670</accession>
<protein>
    <submittedName>
        <fullName evidence="2">Peptide ABC transporter substrate-binding protein</fullName>
    </submittedName>
</protein>
<evidence type="ECO:0000256" key="1">
    <source>
        <dbReference type="SAM" id="SignalP"/>
    </source>
</evidence>
<keyword evidence="1" id="KW-0732">Signal</keyword>
<evidence type="ECO:0000313" key="3">
    <source>
        <dbReference type="Proteomes" id="UP001236415"/>
    </source>
</evidence>
<feature type="signal peptide" evidence="1">
    <location>
        <begin position="1"/>
        <end position="19"/>
    </location>
</feature>
<sequence>MKINLALVVIVMTLLTACAKNVDGEDTASRTGNDNTTNVEMAVVSDAALQTNMVEFYGLALDAFISLGDGLTDKMKFIAIDMSNLKDLSEEDKDQVLRHFSKYDVNVMDITLEQLEKEGRVKDARSLEGILLRVENSEILENKIIIEGSLFKSAKGAIGTSVILEYLDDKWQVTKASDTWVS</sequence>